<evidence type="ECO:0000313" key="3">
    <source>
        <dbReference type="Proteomes" id="UP000053927"/>
    </source>
</evidence>
<feature type="region of interest" description="Disordered" evidence="1">
    <location>
        <begin position="349"/>
        <end position="420"/>
    </location>
</feature>
<evidence type="ECO:0000313" key="2">
    <source>
        <dbReference type="EMBL" id="EIM80285.1"/>
    </source>
</evidence>
<name>R7RZD7_STEHR</name>
<evidence type="ECO:0000256" key="1">
    <source>
        <dbReference type="SAM" id="MobiDB-lite"/>
    </source>
</evidence>
<dbReference type="KEGG" id="shs:STEHIDRAFT_115758"/>
<feature type="compositionally biased region" description="Polar residues" evidence="1">
    <location>
        <begin position="235"/>
        <end position="245"/>
    </location>
</feature>
<reference evidence="3" key="1">
    <citation type="journal article" date="2012" name="Science">
        <title>The Paleozoic origin of enzymatic lignin decomposition reconstructed from 31 fungal genomes.</title>
        <authorList>
            <person name="Floudas D."/>
            <person name="Binder M."/>
            <person name="Riley R."/>
            <person name="Barry K."/>
            <person name="Blanchette R.A."/>
            <person name="Henrissat B."/>
            <person name="Martinez A.T."/>
            <person name="Otillar R."/>
            <person name="Spatafora J.W."/>
            <person name="Yadav J.S."/>
            <person name="Aerts A."/>
            <person name="Benoit I."/>
            <person name="Boyd A."/>
            <person name="Carlson A."/>
            <person name="Copeland A."/>
            <person name="Coutinho P.M."/>
            <person name="de Vries R.P."/>
            <person name="Ferreira P."/>
            <person name="Findley K."/>
            <person name="Foster B."/>
            <person name="Gaskell J."/>
            <person name="Glotzer D."/>
            <person name="Gorecki P."/>
            <person name="Heitman J."/>
            <person name="Hesse C."/>
            <person name="Hori C."/>
            <person name="Igarashi K."/>
            <person name="Jurgens J.A."/>
            <person name="Kallen N."/>
            <person name="Kersten P."/>
            <person name="Kohler A."/>
            <person name="Kuees U."/>
            <person name="Kumar T.K.A."/>
            <person name="Kuo A."/>
            <person name="LaButti K."/>
            <person name="Larrondo L.F."/>
            <person name="Lindquist E."/>
            <person name="Ling A."/>
            <person name="Lombard V."/>
            <person name="Lucas S."/>
            <person name="Lundell T."/>
            <person name="Martin R."/>
            <person name="McLaughlin D.J."/>
            <person name="Morgenstern I."/>
            <person name="Morin E."/>
            <person name="Murat C."/>
            <person name="Nagy L.G."/>
            <person name="Nolan M."/>
            <person name="Ohm R.A."/>
            <person name="Patyshakuliyeva A."/>
            <person name="Rokas A."/>
            <person name="Ruiz-Duenas F.J."/>
            <person name="Sabat G."/>
            <person name="Salamov A."/>
            <person name="Samejima M."/>
            <person name="Schmutz J."/>
            <person name="Slot J.C."/>
            <person name="St John F."/>
            <person name="Stenlid J."/>
            <person name="Sun H."/>
            <person name="Sun S."/>
            <person name="Syed K."/>
            <person name="Tsang A."/>
            <person name="Wiebenga A."/>
            <person name="Young D."/>
            <person name="Pisabarro A."/>
            <person name="Eastwood D.C."/>
            <person name="Martin F."/>
            <person name="Cullen D."/>
            <person name="Grigoriev I.V."/>
            <person name="Hibbett D.S."/>
        </authorList>
    </citation>
    <scope>NUCLEOTIDE SEQUENCE [LARGE SCALE GENOMIC DNA]</scope>
    <source>
        <strain evidence="3">FP-91666</strain>
    </source>
</reference>
<feature type="compositionally biased region" description="Basic and acidic residues" evidence="1">
    <location>
        <begin position="768"/>
        <end position="781"/>
    </location>
</feature>
<proteinExistence type="predicted"/>
<keyword evidence="3" id="KW-1185">Reference proteome</keyword>
<feature type="compositionally biased region" description="Basic and acidic residues" evidence="1">
    <location>
        <begin position="848"/>
        <end position="859"/>
    </location>
</feature>
<accession>R7RZD7</accession>
<feature type="compositionally biased region" description="Polar residues" evidence="1">
    <location>
        <begin position="603"/>
        <end position="612"/>
    </location>
</feature>
<feature type="compositionally biased region" description="Basic and acidic residues" evidence="1">
    <location>
        <begin position="363"/>
        <end position="386"/>
    </location>
</feature>
<dbReference type="GeneID" id="18795809"/>
<sequence>MQTNDFAIQTSTYGANERVDATTSTTSVSSTPPPKRIVLSHAPYISRRCRKPVKVPAPKRRTGHEKEGHWTVHKRVVEGRGRHAGCAAGDGAEVRLPLHPIVYYKGLTMWTLIAQRDTNESVPSAPSNIGDLFTLEDFIGVQSHAGDQAAHAIPPPQQMLAQDSQQPAGTSVPYGDNGAISFAGHDSSTTHSVSDQSVPRTPTNIEDLFTWQDFLGSASPAKCQDPHTDPPPQQMLAQNPQQPAETSVPYGDDGAVSFTGHDSPTTADGNYLTVNLSTSGFAQPADISFVRPWQRDPHYFTDVGLSSSDSTPAPPSGQGSEWYEQHWALGPSFLGIETAVGQGAEWMGAMRGGASSSNGQPREGSHKTGTDSGRRKLKREDSRDAGKGASDTPTEARTSHRWSQCGPAAQHWESPSGNEYSELGSVFDGVNFGGENSEHPCGNYLDSTRFQTNREHYYDKTGIGPRSFRYNLDRAHRSLIVAPGLDHSVVQEAQARCHKNVAIFVSKNRRKTAHQSEKKPSRRRYQRSKADPDLIMKSWNLDDAQGLPSPVVLKQDSTTSTSSDIDPIGTPPDHHMDPCTNGTKNIMPKMPATEVGVSRSERQGTNGLSLDRNTSAAPSSDSTSTNSDSANPMQHHRLSVSHPTQTTIPPIDPLSLHNTHAVLHDASLVNVEGPPQNAAPSYPYPLAIRTCTGIHFIPESTDREEIAAFVEKAHFILTPEMERMLAALDLEPFLPADHVDTQPQQAIDVKRGAPSTTSSRGKGAFKRARNETRQRPRRMTERGGTNSGVRLFSALVGTKVIEFVWRRGSDVAQVQRTVFAKSSTEKSFNWQSISSDLGTPERTRKRGGRELAHRTRPGPERTDFVALSGAVGVKLGW</sequence>
<dbReference type="AlphaFoldDB" id="R7RZD7"/>
<feature type="region of interest" description="Disordered" evidence="1">
    <location>
        <begin position="833"/>
        <end position="859"/>
    </location>
</feature>
<dbReference type="EMBL" id="JH687398">
    <property type="protein sequence ID" value="EIM80285.1"/>
    <property type="molecule type" value="Genomic_DNA"/>
</dbReference>
<feature type="region of interest" description="Disordered" evidence="1">
    <location>
        <begin position="745"/>
        <end position="786"/>
    </location>
</feature>
<feature type="region of interest" description="Disordered" evidence="1">
    <location>
        <begin position="157"/>
        <end position="201"/>
    </location>
</feature>
<feature type="compositionally biased region" description="Low complexity" evidence="1">
    <location>
        <begin position="613"/>
        <end position="632"/>
    </location>
</feature>
<dbReference type="RefSeq" id="XP_007310429.1">
    <property type="nucleotide sequence ID" value="XM_007310367.1"/>
</dbReference>
<feature type="region of interest" description="Disordered" evidence="1">
    <location>
        <begin position="302"/>
        <end position="321"/>
    </location>
</feature>
<dbReference type="Proteomes" id="UP000053927">
    <property type="component" value="Unassembled WGS sequence"/>
</dbReference>
<feature type="compositionally biased region" description="Polar residues" evidence="1">
    <location>
        <begin position="159"/>
        <end position="169"/>
    </location>
</feature>
<gene>
    <name evidence="2" type="ORF">STEHIDRAFT_115758</name>
</gene>
<feature type="compositionally biased region" description="Polar residues" evidence="1">
    <location>
        <begin position="186"/>
        <end position="201"/>
    </location>
</feature>
<feature type="region of interest" description="Disordered" evidence="1">
    <location>
        <begin position="217"/>
        <end position="263"/>
    </location>
</feature>
<feature type="region of interest" description="Disordered" evidence="1">
    <location>
        <begin position="508"/>
        <end position="647"/>
    </location>
</feature>
<protein>
    <submittedName>
        <fullName evidence="2">Uncharacterized protein</fullName>
    </submittedName>
</protein>
<organism evidence="2 3">
    <name type="scientific">Stereum hirsutum (strain FP-91666)</name>
    <name type="common">White-rot fungus</name>
    <dbReference type="NCBI Taxonomy" id="721885"/>
    <lineage>
        <taxon>Eukaryota</taxon>
        <taxon>Fungi</taxon>
        <taxon>Dikarya</taxon>
        <taxon>Basidiomycota</taxon>
        <taxon>Agaricomycotina</taxon>
        <taxon>Agaricomycetes</taxon>
        <taxon>Russulales</taxon>
        <taxon>Stereaceae</taxon>
        <taxon>Stereum</taxon>
    </lineage>
</organism>